<dbReference type="SMART" id="SM00267">
    <property type="entry name" value="GGDEF"/>
    <property type="match status" value="1"/>
</dbReference>
<sequence length="742" mass="80627">MSGRTNSSPLTHQVTLTVLMLAVFALAMVIGFGFYAAAHADNASLEHQKMFIADGLKDQIASVQREQESVSVWDDAVTNVRAGNQTWIEENLSVWVYNYYGHNRVYILDAADHPIHAMREGKVVDPSFYGKDEPALQPSIEKLRRMLAEPPKAEASGQPAKMVAEDLVSLGGKPAILSVMPLVPSTDRVTQAHGTEYLHVSVEFINDAVINKIAEKYLLDGARLVPLSQPVGAAAVPLVDSRGVILGYVGWDQERPGLTLVRKMAPALAVALLVAAGVLAFLLRRLRRASSALQTSQDEAQYLAFHDTLTGLPNRALFEERLRRALLRASQDMAGHEMGRVALLYLDLDRFKHINDTLGHPAGDELVRQTAARLQNTVREVDTVARLGGDEFALILVDIPDVRAAEDVAERLLQKLQEPFRLMDDQVFVSASIGIALSADGETDADDLLRKADIALYEAKKNGRGRYQAFAGDMDDLLLRKRKVETELRKALDGGTGIRLAYQPVFAANGKTILGAEALIRWGHDVHGALPAAQFIAIAEERGMIGQLGAWVLQESCRFAVRTDLPWLAVNVSPLQLRDAGFPELVASILADTGLAPQRLQFEITESVLLDNSDASRAALAALRELGVGIVLDDFGTGYSSLSYLRRHAIDKLKIDRSFVRLLDGDGNSAAIVKALIDLAMALGVDVTAEGVETEAQKMLLVAMGCRQLQGYFLSPPLEPVQLLGLSGLASPDEAEPAAARA</sequence>
<dbReference type="EMBL" id="JAVIIZ010000015">
    <property type="protein sequence ID" value="MDX8474879.1"/>
    <property type="molecule type" value="Genomic_DNA"/>
</dbReference>
<dbReference type="Proteomes" id="UP001271780">
    <property type="component" value="Unassembled WGS sequence"/>
</dbReference>
<dbReference type="NCBIfam" id="TIGR00254">
    <property type="entry name" value="GGDEF"/>
    <property type="match status" value="1"/>
</dbReference>
<dbReference type="Pfam" id="PF00990">
    <property type="entry name" value="GGDEF"/>
    <property type="match status" value="1"/>
</dbReference>
<dbReference type="CDD" id="cd01948">
    <property type="entry name" value="EAL"/>
    <property type="match status" value="1"/>
</dbReference>
<evidence type="ECO:0000256" key="1">
    <source>
        <dbReference type="SAM" id="Phobius"/>
    </source>
</evidence>
<organism evidence="4 5">
    <name type="scientific">Mesorhizobium dulcispinae</name>
    <dbReference type="NCBI Taxonomy" id="3072316"/>
    <lineage>
        <taxon>Bacteria</taxon>
        <taxon>Pseudomonadati</taxon>
        <taxon>Pseudomonadota</taxon>
        <taxon>Alphaproteobacteria</taxon>
        <taxon>Hyphomicrobiales</taxon>
        <taxon>Phyllobacteriaceae</taxon>
        <taxon>Mesorhizobium</taxon>
    </lineage>
</organism>
<reference evidence="4 5" key="1">
    <citation type="submission" date="2023-08" db="EMBL/GenBank/DDBJ databases">
        <title>Implementing the SeqCode for naming new Mesorhizobium species isolated from Vachellia karroo root nodules.</title>
        <authorList>
            <person name="Van Lill M."/>
        </authorList>
    </citation>
    <scope>NUCLEOTIDE SEQUENCE [LARGE SCALE GENOMIC DNA]</scope>
    <source>
        <strain evidence="4 5">VK23A</strain>
    </source>
</reference>
<dbReference type="Gene3D" id="3.30.70.270">
    <property type="match status" value="1"/>
</dbReference>
<dbReference type="InterPro" id="IPR043128">
    <property type="entry name" value="Rev_trsase/Diguanyl_cyclase"/>
</dbReference>
<evidence type="ECO:0000313" key="5">
    <source>
        <dbReference type="Proteomes" id="UP001271780"/>
    </source>
</evidence>
<keyword evidence="1" id="KW-0472">Membrane</keyword>
<name>A0ABU4XMT7_9HYPH</name>
<keyword evidence="1" id="KW-0812">Transmembrane</keyword>
<dbReference type="Gene3D" id="3.20.20.450">
    <property type="entry name" value="EAL domain"/>
    <property type="match status" value="1"/>
</dbReference>
<proteinExistence type="predicted"/>
<dbReference type="InterPro" id="IPR029787">
    <property type="entry name" value="Nucleotide_cyclase"/>
</dbReference>
<dbReference type="SMART" id="SM00052">
    <property type="entry name" value="EAL"/>
    <property type="match status" value="1"/>
</dbReference>
<dbReference type="Pfam" id="PF05228">
    <property type="entry name" value="CHASE4"/>
    <property type="match status" value="1"/>
</dbReference>
<dbReference type="InterPro" id="IPR052155">
    <property type="entry name" value="Biofilm_reg_signaling"/>
</dbReference>
<dbReference type="SUPFAM" id="SSF55073">
    <property type="entry name" value="Nucleotide cyclase"/>
    <property type="match status" value="1"/>
</dbReference>
<evidence type="ECO:0000259" key="2">
    <source>
        <dbReference type="PROSITE" id="PS50883"/>
    </source>
</evidence>
<protein>
    <submittedName>
        <fullName evidence="4">EAL domain-containing protein</fullName>
    </submittedName>
</protein>
<feature type="domain" description="GGDEF" evidence="3">
    <location>
        <begin position="339"/>
        <end position="472"/>
    </location>
</feature>
<evidence type="ECO:0000259" key="3">
    <source>
        <dbReference type="PROSITE" id="PS50887"/>
    </source>
</evidence>
<gene>
    <name evidence="4" type="ORF">RFM27_22575</name>
</gene>
<dbReference type="InterPro" id="IPR007892">
    <property type="entry name" value="CHASE4"/>
</dbReference>
<feature type="transmembrane region" description="Helical" evidence="1">
    <location>
        <begin position="264"/>
        <end position="283"/>
    </location>
</feature>
<dbReference type="InterPro" id="IPR001633">
    <property type="entry name" value="EAL_dom"/>
</dbReference>
<dbReference type="InterPro" id="IPR000160">
    <property type="entry name" value="GGDEF_dom"/>
</dbReference>
<dbReference type="PROSITE" id="PS50887">
    <property type="entry name" value="GGDEF"/>
    <property type="match status" value="1"/>
</dbReference>
<dbReference type="PROSITE" id="PS50883">
    <property type="entry name" value="EAL"/>
    <property type="match status" value="1"/>
</dbReference>
<keyword evidence="1" id="KW-1133">Transmembrane helix</keyword>
<dbReference type="PANTHER" id="PTHR44757:SF2">
    <property type="entry name" value="BIOFILM ARCHITECTURE MAINTENANCE PROTEIN MBAA"/>
    <property type="match status" value="1"/>
</dbReference>
<dbReference type="PANTHER" id="PTHR44757">
    <property type="entry name" value="DIGUANYLATE CYCLASE DGCP"/>
    <property type="match status" value="1"/>
</dbReference>
<dbReference type="RefSeq" id="WP_320317929.1">
    <property type="nucleotide sequence ID" value="NZ_JAVIIX010000014.1"/>
</dbReference>
<keyword evidence="5" id="KW-1185">Reference proteome</keyword>
<comment type="caution">
    <text evidence="4">The sequence shown here is derived from an EMBL/GenBank/DDBJ whole genome shotgun (WGS) entry which is preliminary data.</text>
</comment>
<dbReference type="SUPFAM" id="SSF141868">
    <property type="entry name" value="EAL domain-like"/>
    <property type="match status" value="1"/>
</dbReference>
<evidence type="ECO:0000313" key="4">
    <source>
        <dbReference type="EMBL" id="MDX8474879.1"/>
    </source>
</evidence>
<dbReference type="CDD" id="cd01949">
    <property type="entry name" value="GGDEF"/>
    <property type="match status" value="1"/>
</dbReference>
<dbReference type="Pfam" id="PF00563">
    <property type="entry name" value="EAL"/>
    <property type="match status" value="1"/>
</dbReference>
<accession>A0ABU4XMT7</accession>
<feature type="domain" description="EAL" evidence="2">
    <location>
        <begin position="481"/>
        <end position="731"/>
    </location>
</feature>
<dbReference type="InterPro" id="IPR035919">
    <property type="entry name" value="EAL_sf"/>
</dbReference>
<feature type="transmembrane region" description="Helical" evidence="1">
    <location>
        <begin position="14"/>
        <end position="38"/>
    </location>
</feature>